<feature type="region of interest" description="Disordered" evidence="3">
    <location>
        <begin position="295"/>
        <end position="357"/>
    </location>
</feature>
<dbReference type="GO" id="GO:0006260">
    <property type="term" value="P:DNA replication"/>
    <property type="evidence" value="ECO:0007669"/>
    <property type="project" value="InterPro"/>
</dbReference>
<keyword evidence="2" id="KW-0539">Nucleus</keyword>
<dbReference type="Proteomes" id="UP001201163">
    <property type="component" value="Unassembled WGS sequence"/>
</dbReference>
<protein>
    <recommendedName>
        <fullName evidence="6">DNA replication regulator SLD2</fullName>
    </recommendedName>
</protein>
<feature type="region of interest" description="Disordered" evidence="3">
    <location>
        <begin position="99"/>
        <end position="126"/>
    </location>
</feature>
<evidence type="ECO:0000313" key="4">
    <source>
        <dbReference type="EMBL" id="KAH8997221.1"/>
    </source>
</evidence>
<keyword evidence="5" id="KW-1185">Reference proteome</keyword>
<dbReference type="InterPro" id="IPR021110">
    <property type="entry name" value="DNA_rep_checkpnt_protein"/>
</dbReference>
<proteinExistence type="predicted"/>
<accession>A0AAD4LS09</accession>
<feature type="compositionally biased region" description="Pro residues" evidence="3">
    <location>
        <begin position="106"/>
        <end position="116"/>
    </location>
</feature>
<feature type="compositionally biased region" description="Polar residues" evidence="3">
    <location>
        <begin position="204"/>
        <end position="214"/>
    </location>
</feature>
<feature type="compositionally biased region" description="Polar residues" evidence="3">
    <location>
        <begin position="392"/>
        <end position="406"/>
    </location>
</feature>
<feature type="region of interest" description="Disordered" evidence="3">
    <location>
        <begin position="567"/>
        <end position="601"/>
    </location>
</feature>
<evidence type="ECO:0000313" key="5">
    <source>
        <dbReference type="Proteomes" id="UP001201163"/>
    </source>
</evidence>
<name>A0AAD4LS09_9AGAM</name>
<organism evidence="4 5">
    <name type="scientific">Lactarius akahatsu</name>
    <dbReference type="NCBI Taxonomy" id="416441"/>
    <lineage>
        <taxon>Eukaryota</taxon>
        <taxon>Fungi</taxon>
        <taxon>Dikarya</taxon>
        <taxon>Basidiomycota</taxon>
        <taxon>Agaricomycotina</taxon>
        <taxon>Agaricomycetes</taxon>
        <taxon>Russulales</taxon>
        <taxon>Russulaceae</taxon>
        <taxon>Lactarius</taxon>
    </lineage>
</organism>
<feature type="region of interest" description="Disordered" evidence="3">
    <location>
        <begin position="392"/>
        <end position="467"/>
    </location>
</feature>
<evidence type="ECO:0000256" key="2">
    <source>
        <dbReference type="ARBA" id="ARBA00023242"/>
    </source>
</evidence>
<evidence type="ECO:0000256" key="3">
    <source>
        <dbReference type="SAM" id="MobiDB-lite"/>
    </source>
</evidence>
<reference evidence="4" key="1">
    <citation type="submission" date="2022-01" db="EMBL/GenBank/DDBJ databases">
        <title>Comparative genomics reveals a dynamic genome evolution in the ectomycorrhizal milk-cap (Lactarius) mushrooms.</title>
        <authorList>
            <consortium name="DOE Joint Genome Institute"/>
            <person name="Lebreton A."/>
            <person name="Tang N."/>
            <person name="Kuo A."/>
            <person name="LaButti K."/>
            <person name="Drula E."/>
            <person name="Barry K."/>
            <person name="Clum A."/>
            <person name="Lipzen A."/>
            <person name="Mousain D."/>
            <person name="Ng V."/>
            <person name="Wang R."/>
            <person name="Wang X."/>
            <person name="Dai Y."/>
            <person name="Henrissat B."/>
            <person name="Grigoriev I.V."/>
            <person name="Guerin-Laguette A."/>
            <person name="Yu F."/>
            <person name="Martin F.M."/>
        </authorList>
    </citation>
    <scope>NUCLEOTIDE SEQUENCE</scope>
    <source>
        <strain evidence="4">QP</strain>
    </source>
</reference>
<dbReference type="Pfam" id="PF11719">
    <property type="entry name" value="Drc1-Sld2"/>
    <property type="match status" value="1"/>
</dbReference>
<sequence>MATPPRQPVIVHATRHHSLPSHPARVPRYRSHVSLSTSTVAYISMSSDLLSLRAELKYFEREFKVENGHAPSVDDIKNAGFADKYRLYKKLSKLGNATGSFRENPIIPPSTPPRSAPPKSEAPQFIVPRSRAVKTVIVPGSNPFSPVKNKEKHAAFNSLSTLDGSANPFTTPRKAKQAPFPQSKSLSPDPFPPIQTPVDPTHPLQESKQSNTVSRARKRLRGEPVSPSPVKEKRQRILPDTLPFPKMDLLNAQDSDDSDPAVAELADSSFVADSPMKRLPKGGAFKLLFEGGAGDVVTQEGPSRSRKVPSNSGLGLFGSKSQRARSMSTSSDSETLSDNHQAPEMKASDGNSVKYSAKTRIEKRLYPDGSASRKKIRFDAMELTGPKQVIQANRTVEYSQGTTATKPSLADTESDSRDTLCPNHRPALLPPSPPPAGSSSAHVGKRKAKGPIAKRTKVPEDSGCEDEDGVDVHVKIREWSWQLRKSSRVTDTLAEDLDPVLGFGAHDLQSSPGPMIDDTPGDIVVNLPDDLRRLLAISPSKAQPTRDVSVVRGVLYGERTSNYDAQRGGDIWGVGEVDDANDSQAEDDWEGEPVPWGAGEL</sequence>
<feature type="compositionally biased region" description="Polar residues" evidence="3">
    <location>
        <begin position="160"/>
        <end position="170"/>
    </location>
</feature>
<comment type="subcellular location">
    <subcellularLocation>
        <location evidence="1">Nucleus</location>
    </subcellularLocation>
</comment>
<dbReference type="Gene3D" id="1.10.10.1460">
    <property type="match status" value="1"/>
</dbReference>
<gene>
    <name evidence="4" type="ORF">EDB92DRAFT_1392325</name>
</gene>
<feature type="compositionally biased region" description="Acidic residues" evidence="3">
    <location>
        <begin position="576"/>
        <end position="591"/>
    </location>
</feature>
<feature type="compositionally biased region" description="Basic residues" evidence="3">
    <location>
        <begin position="443"/>
        <end position="456"/>
    </location>
</feature>
<evidence type="ECO:0000256" key="1">
    <source>
        <dbReference type="ARBA" id="ARBA00004123"/>
    </source>
</evidence>
<feature type="compositionally biased region" description="Low complexity" evidence="3">
    <location>
        <begin position="319"/>
        <end position="336"/>
    </location>
</feature>
<dbReference type="GO" id="GO:0005634">
    <property type="term" value="C:nucleus"/>
    <property type="evidence" value="ECO:0007669"/>
    <property type="project" value="UniProtKB-SubCell"/>
</dbReference>
<evidence type="ECO:0008006" key="6">
    <source>
        <dbReference type="Google" id="ProtNLM"/>
    </source>
</evidence>
<dbReference type="EMBL" id="JAKELL010000007">
    <property type="protein sequence ID" value="KAH8997221.1"/>
    <property type="molecule type" value="Genomic_DNA"/>
</dbReference>
<feature type="region of interest" description="Disordered" evidence="3">
    <location>
        <begin position="160"/>
        <end position="242"/>
    </location>
</feature>
<dbReference type="AlphaFoldDB" id="A0AAD4LS09"/>
<comment type="caution">
    <text evidence="4">The sequence shown here is derived from an EMBL/GenBank/DDBJ whole genome shotgun (WGS) entry which is preliminary data.</text>
</comment>